<dbReference type="GO" id="GO:0050291">
    <property type="term" value="F:sphingosine N-acyltransferase activity"/>
    <property type="evidence" value="ECO:0007669"/>
    <property type="project" value="InterPro"/>
</dbReference>
<gene>
    <name evidence="13" type="ORF">BJ322DRAFT_1023982</name>
</gene>
<keyword evidence="7 9" id="KW-0472">Membrane</keyword>
<keyword evidence="3" id="KW-0808">Transferase</keyword>
<comment type="caution">
    <text evidence="13">The sequence shown here is derived from an EMBL/GenBank/DDBJ whole genome shotgun (WGS) entry which is preliminary data.</text>
</comment>
<dbReference type="OrthoDB" id="3053196at2759"/>
<evidence type="ECO:0000313" key="14">
    <source>
        <dbReference type="Proteomes" id="UP000736335"/>
    </source>
</evidence>
<dbReference type="InterPro" id="IPR006634">
    <property type="entry name" value="TLC-dom"/>
</dbReference>
<feature type="region of interest" description="Disordered" evidence="10">
    <location>
        <begin position="25"/>
        <end position="58"/>
    </location>
</feature>
<dbReference type="SMART" id="SM00724">
    <property type="entry name" value="TLC"/>
    <property type="match status" value="1"/>
</dbReference>
<evidence type="ECO:0000256" key="5">
    <source>
        <dbReference type="ARBA" id="ARBA00022824"/>
    </source>
</evidence>
<feature type="transmembrane region" description="Helical" evidence="11">
    <location>
        <begin position="178"/>
        <end position="195"/>
    </location>
</feature>
<dbReference type="Pfam" id="PF03798">
    <property type="entry name" value="TRAM_LAG1_CLN8"/>
    <property type="match status" value="2"/>
</dbReference>
<dbReference type="GO" id="GO:0046513">
    <property type="term" value="P:ceramide biosynthetic process"/>
    <property type="evidence" value="ECO:0007669"/>
    <property type="project" value="InterPro"/>
</dbReference>
<dbReference type="PROSITE" id="PS50922">
    <property type="entry name" value="TLC"/>
    <property type="match status" value="1"/>
</dbReference>
<feature type="transmembrane region" description="Helical" evidence="11">
    <location>
        <begin position="135"/>
        <end position="157"/>
    </location>
</feature>
<keyword evidence="14" id="KW-1185">Reference proteome</keyword>
<dbReference type="EMBL" id="WIUZ02000017">
    <property type="protein sequence ID" value="KAF9780118.1"/>
    <property type="molecule type" value="Genomic_DNA"/>
</dbReference>
<feature type="compositionally biased region" description="Basic residues" evidence="10">
    <location>
        <begin position="1"/>
        <end position="11"/>
    </location>
</feature>
<evidence type="ECO:0000259" key="12">
    <source>
        <dbReference type="PROSITE" id="PS50922"/>
    </source>
</evidence>
<evidence type="ECO:0000256" key="10">
    <source>
        <dbReference type="SAM" id="MobiDB-lite"/>
    </source>
</evidence>
<evidence type="ECO:0000256" key="6">
    <source>
        <dbReference type="ARBA" id="ARBA00022989"/>
    </source>
</evidence>
<dbReference type="InterPro" id="IPR016439">
    <property type="entry name" value="Lag1/Lac1-like"/>
</dbReference>
<dbReference type="PANTHER" id="PTHR12560">
    <property type="entry name" value="LONGEVITY ASSURANCE FACTOR 1 LAG1"/>
    <property type="match status" value="1"/>
</dbReference>
<evidence type="ECO:0000256" key="7">
    <source>
        <dbReference type="ARBA" id="ARBA00023136"/>
    </source>
</evidence>
<evidence type="ECO:0000313" key="13">
    <source>
        <dbReference type="EMBL" id="KAF9780118.1"/>
    </source>
</evidence>
<keyword evidence="6 11" id="KW-1133">Transmembrane helix</keyword>
<sequence>MATKRINKQRARAGSIKDQLERIETDPAHHLTGPFQTQTPFGGTPIGSPPRSPTIRKPQEEGFWSDIKSLRWVVRPASSFKIIAAVVALYINWEIITPHVAPGSPNPFTPLIFISHPIESSSTQDPRYAKSYLDLVFIASYVVVFSFLRQIFILHVFRPFARWYGIKRSKLDRFGEQGYAIVYWGAMSVWGYLIMEQLPTYWYNTKPFWIGYPHWQMKPQLKMYYLMQASFWTQQLLVLVLGLEKPRKDYYELVCHHFVTIWLIGWSYLVSMTLMGNAVFLSMDFPDTILAVSTSPESPPSGWQPMFSRVSKFSKLLNYMQREVAKTVVFAGLIVVWTYFRIYLNSNMLWSVWFEFDMIPAETMQWAPEKGVWLAWWIRYQIFIPLLLLLCLNIFWYFLILRIAYRAVFTGNPDDDRSDDEDDDEGAKKN</sequence>
<evidence type="ECO:0000256" key="4">
    <source>
        <dbReference type="ARBA" id="ARBA00022692"/>
    </source>
</evidence>
<keyword evidence="4 9" id="KW-0812">Transmembrane</keyword>
<evidence type="ECO:0000256" key="1">
    <source>
        <dbReference type="ARBA" id="ARBA00004477"/>
    </source>
</evidence>
<keyword evidence="5" id="KW-0256">Endoplasmic reticulum</keyword>
<feature type="transmembrane region" description="Helical" evidence="11">
    <location>
        <begin position="378"/>
        <end position="399"/>
    </location>
</feature>
<evidence type="ECO:0000256" key="8">
    <source>
        <dbReference type="ARBA" id="ARBA00023180"/>
    </source>
</evidence>
<dbReference type="Proteomes" id="UP000736335">
    <property type="component" value="Unassembled WGS sequence"/>
</dbReference>
<feature type="transmembrane region" description="Helical" evidence="11">
    <location>
        <begin position="72"/>
        <end position="93"/>
    </location>
</feature>
<protein>
    <submittedName>
        <fullName evidence="13">Longevity assurance proteins LAG1 LAC1</fullName>
    </submittedName>
</protein>
<evidence type="ECO:0000256" key="2">
    <source>
        <dbReference type="ARBA" id="ARBA00009808"/>
    </source>
</evidence>
<dbReference type="AlphaFoldDB" id="A0A9P6L345"/>
<evidence type="ECO:0000256" key="11">
    <source>
        <dbReference type="SAM" id="Phobius"/>
    </source>
</evidence>
<evidence type="ECO:0000256" key="3">
    <source>
        <dbReference type="ARBA" id="ARBA00022679"/>
    </source>
</evidence>
<dbReference type="GO" id="GO:0005789">
    <property type="term" value="C:endoplasmic reticulum membrane"/>
    <property type="evidence" value="ECO:0007669"/>
    <property type="project" value="UniProtKB-SubCell"/>
</dbReference>
<reference evidence="13" key="1">
    <citation type="journal article" date="2020" name="Nat. Commun.">
        <title>Large-scale genome sequencing of mycorrhizal fungi provides insights into the early evolution of symbiotic traits.</title>
        <authorList>
            <person name="Miyauchi S."/>
            <person name="Kiss E."/>
            <person name="Kuo A."/>
            <person name="Drula E."/>
            <person name="Kohler A."/>
            <person name="Sanchez-Garcia M."/>
            <person name="Morin E."/>
            <person name="Andreopoulos B."/>
            <person name="Barry K.W."/>
            <person name="Bonito G."/>
            <person name="Buee M."/>
            <person name="Carver A."/>
            <person name="Chen C."/>
            <person name="Cichocki N."/>
            <person name="Clum A."/>
            <person name="Culley D."/>
            <person name="Crous P.W."/>
            <person name="Fauchery L."/>
            <person name="Girlanda M."/>
            <person name="Hayes R.D."/>
            <person name="Keri Z."/>
            <person name="LaButti K."/>
            <person name="Lipzen A."/>
            <person name="Lombard V."/>
            <person name="Magnuson J."/>
            <person name="Maillard F."/>
            <person name="Murat C."/>
            <person name="Nolan M."/>
            <person name="Ohm R.A."/>
            <person name="Pangilinan J."/>
            <person name="Pereira M.F."/>
            <person name="Perotto S."/>
            <person name="Peter M."/>
            <person name="Pfister S."/>
            <person name="Riley R."/>
            <person name="Sitrit Y."/>
            <person name="Stielow J.B."/>
            <person name="Szollosi G."/>
            <person name="Zifcakova L."/>
            <person name="Stursova M."/>
            <person name="Spatafora J.W."/>
            <person name="Tedersoo L."/>
            <person name="Vaario L.M."/>
            <person name="Yamada A."/>
            <person name="Yan M."/>
            <person name="Wang P."/>
            <person name="Xu J."/>
            <person name="Bruns T."/>
            <person name="Baldrian P."/>
            <person name="Vilgalys R."/>
            <person name="Dunand C."/>
            <person name="Henrissat B."/>
            <person name="Grigoriev I.V."/>
            <person name="Hibbett D."/>
            <person name="Nagy L.G."/>
            <person name="Martin F.M."/>
        </authorList>
    </citation>
    <scope>NUCLEOTIDE SEQUENCE</scope>
    <source>
        <strain evidence="13">UH-Tt-Lm1</strain>
    </source>
</reference>
<keyword evidence="8" id="KW-0325">Glycoprotein</keyword>
<feature type="domain" description="TLC" evidence="12">
    <location>
        <begin position="169"/>
        <end position="409"/>
    </location>
</feature>
<proteinExistence type="inferred from homology"/>
<organism evidence="13 14">
    <name type="scientific">Thelephora terrestris</name>
    <dbReference type="NCBI Taxonomy" id="56493"/>
    <lineage>
        <taxon>Eukaryota</taxon>
        <taxon>Fungi</taxon>
        <taxon>Dikarya</taxon>
        <taxon>Basidiomycota</taxon>
        <taxon>Agaricomycotina</taxon>
        <taxon>Agaricomycetes</taxon>
        <taxon>Thelephorales</taxon>
        <taxon>Thelephoraceae</taxon>
        <taxon>Thelephora</taxon>
    </lineage>
</organism>
<comment type="subcellular location">
    <subcellularLocation>
        <location evidence="1">Endoplasmic reticulum membrane</location>
        <topology evidence="1">Multi-pass membrane protein</topology>
    </subcellularLocation>
</comment>
<comment type="similarity">
    <text evidence="2">Belongs to the sphingosine N-acyltransferase family.</text>
</comment>
<reference evidence="13" key="2">
    <citation type="submission" date="2020-11" db="EMBL/GenBank/DDBJ databases">
        <authorList>
            <consortium name="DOE Joint Genome Institute"/>
            <person name="Kuo A."/>
            <person name="Miyauchi S."/>
            <person name="Kiss E."/>
            <person name="Drula E."/>
            <person name="Kohler A."/>
            <person name="Sanchez-Garcia M."/>
            <person name="Andreopoulos B."/>
            <person name="Barry K.W."/>
            <person name="Bonito G."/>
            <person name="Buee M."/>
            <person name="Carver A."/>
            <person name="Chen C."/>
            <person name="Cichocki N."/>
            <person name="Clum A."/>
            <person name="Culley D."/>
            <person name="Crous P.W."/>
            <person name="Fauchery L."/>
            <person name="Girlanda M."/>
            <person name="Hayes R."/>
            <person name="Keri Z."/>
            <person name="Labutti K."/>
            <person name="Lipzen A."/>
            <person name="Lombard V."/>
            <person name="Magnuson J."/>
            <person name="Maillard F."/>
            <person name="Morin E."/>
            <person name="Murat C."/>
            <person name="Nolan M."/>
            <person name="Ohm R."/>
            <person name="Pangilinan J."/>
            <person name="Pereira M."/>
            <person name="Perotto S."/>
            <person name="Peter M."/>
            <person name="Riley R."/>
            <person name="Sitrit Y."/>
            <person name="Stielow B."/>
            <person name="Szollosi G."/>
            <person name="Zifcakova L."/>
            <person name="Stursova M."/>
            <person name="Spatafora J.W."/>
            <person name="Tedersoo L."/>
            <person name="Vaario L.-M."/>
            <person name="Yamada A."/>
            <person name="Yan M."/>
            <person name="Wang P."/>
            <person name="Xu J."/>
            <person name="Bruns T."/>
            <person name="Baldrian P."/>
            <person name="Vilgalys R."/>
            <person name="Henrissat B."/>
            <person name="Grigoriev I.V."/>
            <person name="Hibbett D."/>
            <person name="Nagy L.G."/>
            <person name="Martin F.M."/>
        </authorList>
    </citation>
    <scope>NUCLEOTIDE SEQUENCE</scope>
    <source>
        <strain evidence="13">UH-Tt-Lm1</strain>
    </source>
</reference>
<feature type="transmembrane region" description="Helical" evidence="11">
    <location>
        <begin position="324"/>
        <end position="344"/>
    </location>
</feature>
<feature type="region of interest" description="Disordered" evidence="10">
    <location>
        <begin position="1"/>
        <end position="20"/>
    </location>
</feature>
<name>A0A9P6L345_9AGAM</name>
<evidence type="ECO:0000256" key="9">
    <source>
        <dbReference type="PROSITE-ProRule" id="PRU00205"/>
    </source>
</evidence>
<accession>A0A9P6L345</accession>
<dbReference type="PANTHER" id="PTHR12560:SF11">
    <property type="entry name" value="CERAMIDE SYNTHASE LAC1-RELATED"/>
    <property type="match status" value="1"/>
</dbReference>